<dbReference type="Proteomes" id="UP000289738">
    <property type="component" value="Chromosome B01"/>
</dbReference>
<evidence type="ECO:0000313" key="2">
    <source>
        <dbReference type="Proteomes" id="UP000289738"/>
    </source>
</evidence>
<organism evidence="1 2">
    <name type="scientific">Arachis hypogaea</name>
    <name type="common">Peanut</name>
    <dbReference type="NCBI Taxonomy" id="3818"/>
    <lineage>
        <taxon>Eukaryota</taxon>
        <taxon>Viridiplantae</taxon>
        <taxon>Streptophyta</taxon>
        <taxon>Embryophyta</taxon>
        <taxon>Tracheophyta</taxon>
        <taxon>Spermatophyta</taxon>
        <taxon>Magnoliopsida</taxon>
        <taxon>eudicotyledons</taxon>
        <taxon>Gunneridae</taxon>
        <taxon>Pentapetalae</taxon>
        <taxon>rosids</taxon>
        <taxon>fabids</taxon>
        <taxon>Fabales</taxon>
        <taxon>Fabaceae</taxon>
        <taxon>Papilionoideae</taxon>
        <taxon>50 kb inversion clade</taxon>
        <taxon>dalbergioids sensu lato</taxon>
        <taxon>Dalbergieae</taxon>
        <taxon>Pterocarpus clade</taxon>
        <taxon>Arachis</taxon>
    </lineage>
</organism>
<sequence length="55" mass="6443">MQSVLLKSDGGRVWLEHNAWVTNLHERKHMWSNAYIRVKLFAGQKTTSRCEALNM</sequence>
<protein>
    <submittedName>
        <fullName evidence="1">Uncharacterized protein</fullName>
    </submittedName>
</protein>
<comment type="caution">
    <text evidence="1">The sequence shown here is derived from an EMBL/GenBank/DDBJ whole genome shotgun (WGS) entry which is preliminary data.</text>
</comment>
<proteinExistence type="predicted"/>
<reference evidence="1 2" key="1">
    <citation type="submission" date="2019-01" db="EMBL/GenBank/DDBJ databases">
        <title>Sequencing of cultivated peanut Arachis hypogaea provides insights into genome evolution and oil improvement.</title>
        <authorList>
            <person name="Chen X."/>
        </authorList>
    </citation>
    <scope>NUCLEOTIDE SEQUENCE [LARGE SCALE GENOMIC DNA]</scope>
    <source>
        <strain evidence="2">cv. Fuhuasheng</strain>
        <tissue evidence="1">Leaves</tissue>
    </source>
</reference>
<dbReference type="EMBL" id="SDMP01000011">
    <property type="protein sequence ID" value="RYR31997.1"/>
    <property type="molecule type" value="Genomic_DNA"/>
</dbReference>
<evidence type="ECO:0000313" key="1">
    <source>
        <dbReference type="EMBL" id="RYR31997.1"/>
    </source>
</evidence>
<accession>A0A445AZY9</accession>
<keyword evidence="2" id="KW-1185">Reference proteome</keyword>
<dbReference type="AlphaFoldDB" id="A0A445AZY9"/>
<gene>
    <name evidence="1" type="ORF">Ahy_B01g056974</name>
</gene>
<name>A0A445AZY9_ARAHY</name>